<accession>G2QQH5</accession>
<keyword evidence="3" id="KW-1185">Reference proteome</keyword>
<dbReference type="InParanoid" id="G2QQH5"/>
<dbReference type="KEGG" id="mtm:MYCTH_2044135"/>
<dbReference type="EMBL" id="CP003008">
    <property type="protein sequence ID" value="AEO61838.1"/>
    <property type="molecule type" value="Genomic_DNA"/>
</dbReference>
<feature type="non-terminal residue" evidence="2">
    <location>
        <position position="1"/>
    </location>
</feature>
<dbReference type="VEuPathDB" id="FungiDB:MYCTH_2044135"/>
<feature type="non-terminal residue" evidence="2">
    <location>
        <position position="115"/>
    </location>
</feature>
<dbReference type="RefSeq" id="XP_003667083.1">
    <property type="nucleotide sequence ID" value="XM_003667035.1"/>
</dbReference>
<dbReference type="OrthoDB" id="4578803at2759"/>
<dbReference type="Proteomes" id="UP000007322">
    <property type="component" value="Chromosome 7"/>
</dbReference>
<organism evidence="2 3">
    <name type="scientific">Thermothelomyces thermophilus (strain ATCC 42464 / BCRC 31852 / DSM 1799)</name>
    <name type="common">Sporotrichum thermophile</name>
    <dbReference type="NCBI Taxonomy" id="573729"/>
    <lineage>
        <taxon>Eukaryota</taxon>
        <taxon>Fungi</taxon>
        <taxon>Dikarya</taxon>
        <taxon>Ascomycota</taxon>
        <taxon>Pezizomycotina</taxon>
        <taxon>Sordariomycetes</taxon>
        <taxon>Sordariomycetidae</taxon>
        <taxon>Sordariales</taxon>
        <taxon>Chaetomiaceae</taxon>
        <taxon>Thermothelomyces</taxon>
    </lineage>
</organism>
<dbReference type="AlphaFoldDB" id="G2QQH5"/>
<dbReference type="GeneID" id="11509478"/>
<protein>
    <submittedName>
        <fullName evidence="2">Uncharacterized protein</fullName>
    </submittedName>
</protein>
<feature type="compositionally biased region" description="Low complexity" evidence="1">
    <location>
        <begin position="11"/>
        <end position="20"/>
    </location>
</feature>
<evidence type="ECO:0000313" key="3">
    <source>
        <dbReference type="Proteomes" id="UP000007322"/>
    </source>
</evidence>
<evidence type="ECO:0000256" key="1">
    <source>
        <dbReference type="SAM" id="MobiDB-lite"/>
    </source>
</evidence>
<name>G2QQH5_THET4</name>
<feature type="region of interest" description="Disordered" evidence="1">
    <location>
        <begin position="1"/>
        <end position="24"/>
    </location>
</feature>
<dbReference type="HOGENOM" id="CLU_156049_0_0_1"/>
<sequence>QLGMSSPACHPPRSSTITAPTSPPTLPASCTYRPTATSYLTTGCEFACPTTTSVWCISDAYVVLACGCDRAAVSPTTVTRCPTASVHCLQCSTGWGIATITDPNCPSSTTETASA</sequence>
<dbReference type="OMA" id="WCIADAF"/>
<reference evidence="2 3" key="1">
    <citation type="journal article" date="2011" name="Nat. Biotechnol.">
        <title>Comparative genomic analysis of the thermophilic biomass-degrading fungi Myceliophthora thermophila and Thielavia terrestris.</title>
        <authorList>
            <person name="Berka R.M."/>
            <person name="Grigoriev I.V."/>
            <person name="Otillar R."/>
            <person name="Salamov A."/>
            <person name="Grimwood J."/>
            <person name="Reid I."/>
            <person name="Ishmael N."/>
            <person name="John T."/>
            <person name="Darmond C."/>
            <person name="Moisan M.-C."/>
            <person name="Henrissat B."/>
            <person name="Coutinho P.M."/>
            <person name="Lombard V."/>
            <person name="Natvig D.O."/>
            <person name="Lindquist E."/>
            <person name="Schmutz J."/>
            <person name="Lucas S."/>
            <person name="Harris P."/>
            <person name="Powlowski J."/>
            <person name="Bellemare A."/>
            <person name="Taylor D."/>
            <person name="Butler G."/>
            <person name="de Vries R.P."/>
            <person name="Allijn I.E."/>
            <person name="van den Brink J."/>
            <person name="Ushinsky S."/>
            <person name="Storms R."/>
            <person name="Powell A.J."/>
            <person name="Paulsen I.T."/>
            <person name="Elbourne L.D.H."/>
            <person name="Baker S.E."/>
            <person name="Magnuson J."/>
            <person name="LaBoissiere S."/>
            <person name="Clutterbuck A.J."/>
            <person name="Martinez D."/>
            <person name="Wogulis M."/>
            <person name="de Leon A.L."/>
            <person name="Rey M.W."/>
            <person name="Tsang A."/>
        </authorList>
    </citation>
    <scope>NUCLEOTIDE SEQUENCE [LARGE SCALE GENOMIC DNA]</scope>
    <source>
        <strain evidence="3">ATCC 42464 / BCRC 31852 / DSM 1799</strain>
    </source>
</reference>
<gene>
    <name evidence="2" type="ORF">MYCTH_2044135</name>
</gene>
<evidence type="ECO:0000313" key="2">
    <source>
        <dbReference type="EMBL" id="AEO61838.1"/>
    </source>
</evidence>
<proteinExistence type="predicted"/>
<dbReference type="eggNOG" id="ENOG502T502">
    <property type="taxonomic scope" value="Eukaryota"/>
</dbReference>